<keyword evidence="3" id="KW-1185">Reference proteome</keyword>
<organism evidence="2 3">
    <name type="scientific">Paradevosia shaoguanensis</name>
    <dbReference type="NCBI Taxonomy" id="1335043"/>
    <lineage>
        <taxon>Bacteria</taxon>
        <taxon>Pseudomonadati</taxon>
        <taxon>Pseudomonadota</taxon>
        <taxon>Alphaproteobacteria</taxon>
        <taxon>Hyphomicrobiales</taxon>
        <taxon>Devosiaceae</taxon>
        <taxon>Paradevosia</taxon>
    </lineage>
</organism>
<dbReference type="InterPro" id="IPR011256">
    <property type="entry name" value="Reg_factor_effector_dom_sf"/>
</dbReference>
<name>A0AA41QNC9_9HYPH</name>
<proteinExistence type="predicted"/>
<dbReference type="InterPro" id="IPR029442">
    <property type="entry name" value="GyrI-like"/>
</dbReference>
<dbReference type="Pfam" id="PF06445">
    <property type="entry name" value="GyrI-like"/>
    <property type="match status" value="1"/>
</dbReference>
<evidence type="ECO:0000313" key="3">
    <source>
        <dbReference type="Proteomes" id="UP001156140"/>
    </source>
</evidence>
<gene>
    <name evidence="2" type="ORF">ML536_12490</name>
</gene>
<feature type="domain" description="AraC effector-binding" evidence="1">
    <location>
        <begin position="5"/>
        <end position="148"/>
    </location>
</feature>
<sequence>MIPLLDIGIIEAAPLLLAAVRSRISIEAISDAIAASPVWDRVRERGLKHSGRNVVIYWGEAGDEVTVDIGVEVTEAFCGDDDLQCVAAPAGRAVTATHTGPTHLLPRVHERIRAWSAEGERKLAGVKWEIYDADDPDRGQTQVFYLIKEPQAKAAPRKKWSRFSERARQA</sequence>
<accession>A0AA41QNC9</accession>
<dbReference type="InterPro" id="IPR010499">
    <property type="entry name" value="AraC_E-bd"/>
</dbReference>
<comment type="caution">
    <text evidence="2">The sequence shown here is derived from an EMBL/GenBank/DDBJ whole genome shotgun (WGS) entry which is preliminary data.</text>
</comment>
<dbReference type="EMBL" id="JALAZD010000001">
    <property type="protein sequence ID" value="MCI0127643.1"/>
    <property type="molecule type" value="Genomic_DNA"/>
</dbReference>
<evidence type="ECO:0000259" key="1">
    <source>
        <dbReference type="SMART" id="SM00871"/>
    </source>
</evidence>
<dbReference type="AlphaFoldDB" id="A0AA41QNC9"/>
<dbReference type="Gene3D" id="3.20.80.10">
    <property type="entry name" value="Regulatory factor, effector binding domain"/>
    <property type="match status" value="1"/>
</dbReference>
<dbReference type="SUPFAM" id="SSF55136">
    <property type="entry name" value="Probable bacterial effector-binding domain"/>
    <property type="match status" value="1"/>
</dbReference>
<protein>
    <submittedName>
        <fullName evidence="2">GyrI-like domain-containing protein</fullName>
    </submittedName>
</protein>
<dbReference type="RefSeq" id="WP_203063882.1">
    <property type="nucleotide sequence ID" value="NZ_CP068983.1"/>
</dbReference>
<evidence type="ECO:0000313" key="2">
    <source>
        <dbReference type="EMBL" id="MCI0127643.1"/>
    </source>
</evidence>
<dbReference type="SMART" id="SM00871">
    <property type="entry name" value="AraC_E_bind"/>
    <property type="match status" value="1"/>
</dbReference>
<reference evidence="2" key="1">
    <citation type="submission" date="2022-03" db="EMBL/GenBank/DDBJ databases">
        <title>The complete genome sequence of a Methyloterrigena soli.</title>
        <authorList>
            <person name="Zi Z."/>
        </authorList>
    </citation>
    <scope>NUCLEOTIDE SEQUENCE</scope>
    <source>
        <strain evidence="2">M48</strain>
    </source>
</reference>
<dbReference type="Proteomes" id="UP001156140">
    <property type="component" value="Unassembled WGS sequence"/>
</dbReference>